<evidence type="ECO:0000313" key="3">
    <source>
        <dbReference type="Proteomes" id="UP001177003"/>
    </source>
</evidence>
<name>A0AA35YEU0_LACSI</name>
<gene>
    <name evidence="2" type="ORF">LSALG_LOCUS11960</name>
</gene>
<dbReference type="Proteomes" id="UP001177003">
    <property type="component" value="Chromosome 2"/>
</dbReference>
<feature type="compositionally biased region" description="Polar residues" evidence="1">
    <location>
        <begin position="1"/>
        <end position="10"/>
    </location>
</feature>
<accession>A0AA35YEU0</accession>
<keyword evidence="3" id="KW-1185">Reference proteome</keyword>
<feature type="compositionally biased region" description="Basic residues" evidence="1">
    <location>
        <begin position="46"/>
        <end position="56"/>
    </location>
</feature>
<dbReference type="AlphaFoldDB" id="A0AA35YEU0"/>
<evidence type="ECO:0000313" key="2">
    <source>
        <dbReference type="EMBL" id="CAI9271698.1"/>
    </source>
</evidence>
<feature type="region of interest" description="Disordered" evidence="1">
    <location>
        <begin position="1"/>
        <end position="56"/>
    </location>
</feature>
<sequence>MEFSCSQGEAPSTVAVLAKSKRKGGDNNTRARKEKHCSPTPGPARGSKRKSRPMKAHIHQLKKERLRPIRSMCMGRHIYFKTNNGDIEINLQNLRKNLPGSACHKIGGIHHNLNPLNGRGQQNESQQKT</sequence>
<proteinExistence type="predicted"/>
<evidence type="ECO:0000256" key="1">
    <source>
        <dbReference type="SAM" id="MobiDB-lite"/>
    </source>
</evidence>
<organism evidence="2 3">
    <name type="scientific">Lactuca saligna</name>
    <name type="common">Willowleaf lettuce</name>
    <dbReference type="NCBI Taxonomy" id="75948"/>
    <lineage>
        <taxon>Eukaryota</taxon>
        <taxon>Viridiplantae</taxon>
        <taxon>Streptophyta</taxon>
        <taxon>Embryophyta</taxon>
        <taxon>Tracheophyta</taxon>
        <taxon>Spermatophyta</taxon>
        <taxon>Magnoliopsida</taxon>
        <taxon>eudicotyledons</taxon>
        <taxon>Gunneridae</taxon>
        <taxon>Pentapetalae</taxon>
        <taxon>asterids</taxon>
        <taxon>campanulids</taxon>
        <taxon>Asterales</taxon>
        <taxon>Asteraceae</taxon>
        <taxon>Cichorioideae</taxon>
        <taxon>Cichorieae</taxon>
        <taxon>Lactucinae</taxon>
        <taxon>Lactuca</taxon>
    </lineage>
</organism>
<protein>
    <submittedName>
        <fullName evidence="2">Uncharacterized protein</fullName>
    </submittedName>
</protein>
<reference evidence="2" key="1">
    <citation type="submission" date="2023-04" db="EMBL/GenBank/DDBJ databases">
        <authorList>
            <person name="Vijverberg K."/>
            <person name="Xiong W."/>
            <person name="Schranz E."/>
        </authorList>
    </citation>
    <scope>NUCLEOTIDE SEQUENCE</scope>
</reference>
<dbReference type="EMBL" id="OX465078">
    <property type="protein sequence ID" value="CAI9271698.1"/>
    <property type="molecule type" value="Genomic_DNA"/>
</dbReference>